<dbReference type="Gene3D" id="3.40.50.150">
    <property type="entry name" value="Vaccinia Virus protein VP39"/>
    <property type="match status" value="1"/>
</dbReference>
<evidence type="ECO:0000313" key="5">
    <source>
        <dbReference type="Proteomes" id="UP000198520"/>
    </source>
</evidence>
<evidence type="ECO:0000256" key="3">
    <source>
        <dbReference type="SAM" id="MobiDB-lite"/>
    </source>
</evidence>
<evidence type="ECO:0000256" key="2">
    <source>
        <dbReference type="ARBA" id="ARBA00022679"/>
    </source>
</evidence>
<evidence type="ECO:0000313" key="4">
    <source>
        <dbReference type="EMBL" id="SFF11758.1"/>
    </source>
</evidence>
<dbReference type="PIRSF" id="PIRSF004553">
    <property type="entry name" value="CHP00095"/>
    <property type="match status" value="1"/>
</dbReference>
<keyword evidence="2 4" id="KW-0808">Transferase</keyword>
<dbReference type="PANTHER" id="PTHR43542">
    <property type="entry name" value="METHYLTRANSFERASE"/>
    <property type="match status" value="1"/>
</dbReference>
<keyword evidence="1 4" id="KW-0489">Methyltransferase</keyword>
<organism evidence="4 5">
    <name type="scientific">Flavimobilis marinus</name>
    <dbReference type="NCBI Taxonomy" id="285351"/>
    <lineage>
        <taxon>Bacteria</taxon>
        <taxon>Bacillati</taxon>
        <taxon>Actinomycetota</taxon>
        <taxon>Actinomycetes</taxon>
        <taxon>Micrococcales</taxon>
        <taxon>Jonesiaceae</taxon>
        <taxon>Flavimobilis</taxon>
    </lineage>
</organism>
<dbReference type="CDD" id="cd02440">
    <property type="entry name" value="AdoMet_MTases"/>
    <property type="match status" value="1"/>
</dbReference>
<reference evidence="5" key="1">
    <citation type="submission" date="2016-10" db="EMBL/GenBank/DDBJ databases">
        <authorList>
            <person name="Varghese N."/>
            <person name="Submissions S."/>
        </authorList>
    </citation>
    <scope>NUCLEOTIDE SEQUENCE [LARGE SCALE GENOMIC DNA]</scope>
    <source>
        <strain evidence="5">DSM 19083</strain>
    </source>
</reference>
<dbReference type="OrthoDB" id="9803017at2"/>
<dbReference type="STRING" id="285351.SAMN04488035_1686"/>
<keyword evidence="5" id="KW-1185">Reference proteome</keyword>
<sequence>MTRIVAGTAGGRTLAVPPRGTRPTSERVREAIFSRLDHYDVVQGAVVLDLFAGSGALGLEAASRGAAAVTLVDTARGAVEVCRRNVESLGVSGVRVVTDRAERFVATLPLVPWDLVFIDPPYDLPEVAVDGLLAALAEPGAVADGAVVVVERSKRSTPPTLPVGWETLAHKDYGETSVWYVGPELDEPA</sequence>
<dbReference type="PANTHER" id="PTHR43542:SF1">
    <property type="entry name" value="METHYLTRANSFERASE"/>
    <property type="match status" value="1"/>
</dbReference>
<feature type="region of interest" description="Disordered" evidence="3">
    <location>
        <begin position="1"/>
        <end position="22"/>
    </location>
</feature>
<gene>
    <name evidence="4" type="ORF">SAMN04488035_1686</name>
</gene>
<dbReference type="EMBL" id="FONZ01000002">
    <property type="protein sequence ID" value="SFF11758.1"/>
    <property type="molecule type" value="Genomic_DNA"/>
</dbReference>
<protein>
    <submittedName>
        <fullName evidence="4">16S rRNA (Guanine966-N2)-methyltransferase</fullName>
    </submittedName>
</protein>
<dbReference type="SUPFAM" id="SSF53335">
    <property type="entry name" value="S-adenosyl-L-methionine-dependent methyltransferases"/>
    <property type="match status" value="1"/>
</dbReference>
<evidence type="ECO:0000256" key="1">
    <source>
        <dbReference type="ARBA" id="ARBA00022603"/>
    </source>
</evidence>
<name>A0A1I2G3M1_9MICO</name>
<accession>A0A1I2G3M1</accession>
<dbReference type="InterPro" id="IPR004398">
    <property type="entry name" value="RNA_MeTrfase_RsmD"/>
</dbReference>
<dbReference type="NCBIfam" id="TIGR00095">
    <property type="entry name" value="16S rRNA (guanine(966)-N(2))-methyltransferase RsmD"/>
    <property type="match status" value="1"/>
</dbReference>
<proteinExistence type="predicted"/>
<dbReference type="GO" id="GO:0008168">
    <property type="term" value="F:methyltransferase activity"/>
    <property type="evidence" value="ECO:0007669"/>
    <property type="project" value="UniProtKB-KW"/>
</dbReference>
<dbReference type="InterPro" id="IPR029063">
    <property type="entry name" value="SAM-dependent_MTases_sf"/>
</dbReference>
<dbReference type="Pfam" id="PF03602">
    <property type="entry name" value="Cons_hypoth95"/>
    <property type="match status" value="1"/>
</dbReference>
<dbReference type="AlphaFoldDB" id="A0A1I2G3M1"/>
<dbReference type="RefSeq" id="WP_093377118.1">
    <property type="nucleotide sequence ID" value="NZ_BNAN01000002.1"/>
</dbReference>
<dbReference type="GO" id="GO:0031167">
    <property type="term" value="P:rRNA methylation"/>
    <property type="evidence" value="ECO:0007669"/>
    <property type="project" value="InterPro"/>
</dbReference>
<dbReference type="Proteomes" id="UP000198520">
    <property type="component" value="Unassembled WGS sequence"/>
</dbReference>